<evidence type="ECO:0000256" key="4">
    <source>
        <dbReference type="ARBA" id="ARBA00022801"/>
    </source>
</evidence>
<dbReference type="InterPro" id="IPR001261">
    <property type="entry name" value="ArgE/DapE_CS"/>
</dbReference>
<dbReference type="SUPFAM" id="SSF55031">
    <property type="entry name" value="Bacterial exopeptidase dimerisation domain"/>
    <property type="match status" value="1"/>
</dbReference>
<dbReference type="PROSITE" id="PS00759">
    <property type="entry name" value="ARGE_DAPE_CPG2_2"/>
    <property type="match status" value="1"/>
</dbReference>
<dbReference type="PANTHER" id="PTHR45962:SF1">
    <property type="entry name" value="N-FATTY-ACYL-AMINO ACID SYNTHASE_HYDROLASE PM20D1"/>
    <property type="match status" value="1"/>
</dbReference>
<reference evidence="8 9" key="1">
    <citation type="submission" date="2019-07" db="EMBL/GenBank/DDBJ databases">
        <title>Novel species isolated from glacier.</title>
        <authorList>
            <person name="Liu Q."/>
            <person name="Xin Y.-H."/>
        </authorList>
    </citation>
    <scope>NUCLEOTIDE SEQUENCE [LARGE SCALE GENOMIC DNA]</scope>
    <source>
        <strain evidence="8 9">LB1R16</strain>
    </source>
</reference>
<dbReference type="PROSITE" id="PS00758">
    <property type="entry name" value="ARGE_DAPE_CPG2_1"/>
    <property type="match status" value="1"/>
</dbReference>
<accession>A0A552U959</accession>
<evidence type="ECO:0000256" key="5">
    <source>
        <dbReference type="ARBA" id="ARBA00022833"/>
    </source>
</evidence>
<dbReference type="GO" id="GO:0008233">
    <property type="term" value="F:peptidase activity"/>
    <property type="evidence" value="ECO:0007669"/>
    <property type="project" value="UniProtKB-KW"/>
</dbReference>
<dbReference type="Gene3D" id="1.10.150.900">
    <property type="match status" value="1"/>
</dbReference>
<organism evidence="8 9">
    <name type="scientific">Glacieibacterium frigidum</name>
    <dbReference type="NCBI Taxonomy" id="2593303"/>
    <lineage>
        <taxon>Bacteria</taxon>
        <taxon>Pseudomonadati</taxon>
        <taxon>Pseudomonadota</taxon>
        <taxon>Alphaproteobacteria</taxon>
        <taxon>Sphingomonadales</taxon>
        <taxon>Sphingosinicellaceae</taxon>
        <taxon>Glacieibacterium</taxon>
    </lineage>
</organism>
<dbReference type="Gene3D" id="3.30.70.360">
    <property type="match status" value="1"/>
</dbReference>
<evidence type="ECO:0000256" key="3">
    <source>
        <dbReference type="ARBA" id="ARBA00022723"/>
    </source>
</evidence>
<dbReference type="Gene3D" id="3.40.630.10">
    <property type="entry name" value="Zn peptidases"/>
    <property type="match status" value="1"/>
</dbReference>
<evidence type="ECO:0000256" key="2">
    <source>
        <dbReference type="ARBA" id="ARBA00022670"/>
    </source>
</evidence>
<dbReference type="InterPro" id="IPR047177">
    <property type="entry name" value="Pept_M20A"/>
</dbReference>
<dbReference type="InterPro" id="IPR036264">
    <property type="entry name" value="Bact_exopeptidase_dim_dom"/>
</dbReference>
<keyword evidence="6" id="KW-0732">Signal</keyword>
<dbReference type="Pfam" id="PF01546">
    <property type="entry name" value="Peptidase_M20"/>
    <property type="match status" value="1"/>
</dbReference>
<keyword evidence="4 8" id="KW-0378">Hydrolase</keyword>
<proteinExistence type="inferred from homology"/>
<dbReference type="GO" id="GO:0006508">
    <property type="term" value="P:proteolysis"/>
    <property type="evidence" value="ECO:0007669"/>
    <property type="project" value="UniProtKB-KW"/>
</dbReference>
<dbReference type="EMBL" id="VJWA01000002">
    <property type="protein sequence ID" value="TRW14764.1"/>
    <property type="molecule type" value="Genomic_DNA"/>
</dbReference>
<dbReference type="Pfam" id="PF07687">
    <property type="entry name" value="M20_dimer"/>
    <property type="match status" value="1"/>
</dbReference>
<comment type="similarity">
    <text evidence="1">Belongs to the peptidase M20A family.</text>
</comment>
<evidence type="ECO:0000256" key="1">
    <source>
        <dbReference type="ARBA" id="ARBA00006247"/>
    </source>
</evidence>
<dbReference type="InterPro" id="IPR011650">
    <property type="entry name" value="Peptidase_M20_dimer"/>
</dbReference>
<protein>
    <submittedName>
        <fullName evidence="8">M20/M25/M40 family metallo-hydrolase</fullName>
    </submittedName>
</protein>
<dbReference type="AlphaFoldDB" id="A0A552U959"/>
<gene>
    <name evidence="8" type="ORF">FMM06_13870</name>
</gene>
<dbReference type="Proteomes" id="UP000317894">
    <property type="component" value="Unassembled WGS sequence"/>
</dbReference>
<feature type="signal peptide" evidence="6">
    <location>
        <begin position="1"/>
        <end position="20"/>
    </location>
</feature>
<feature type="domain" description="Peptidase M20 dimerisation" evidence="7">
    <location>
        <begin position="213"/>
        <end position="359"/>
    </location>
</feature>
<dbReference type="GO" id="GO:0046872">
    <property type="term" value="F:metal ion binding"/>
    <property type="evidence" value="ECO:0007669"/>
    <property type="project" value="UniProtKB-KW"/>
</dbReference>
<dbReference type="OrthoDB" id="9809784at2"/>
<evidence type="ECO:0000313" key="9">
    <source>
        <dbReference type="Proteomes" id="UP000317894"/>
    </source>
</evidence>
<keyword evidence="3" id="KW-0479">Metal-binding</keyword>
<name>A0A552U959_9SPHN</name>
<dbReference type="RefSeq" id="WP_144334934.1">
    <property type="nucleotide sequence ID" value="NZ_VJWA01000002.1"/>
</dbReference>
<sequence>MIVRTIIAATLAAGSASAQAPRAGEAAFRDLYKQLVETDTTLSAGSCTLAAERVAARLKAAGFADADLHLFSVPEAPKEGGLVAVLPGKDPKAKAILLLAHLDVVEAKKADWTRDPFTLIEENGYFYARGAADDKAMAAIFADSLIRMKAEPRLKRSVKLALTCGEETTGVFNGAEWLAANRRDLIDAEFALNEGGGGRVDASGKPRSLALQVGEKMAHNYTLEVRNRGGHSSVPRADNAVTGLAAAVLKVQAYKFPVRMTPVTQAFFARAAALYAEPVGAAMARIAANPQDGAAEALLARDPLLNSTLRTTCVVTLLDAGHAENALAQRARGNVNCRIFPGDTIEGTQAALAAAIGDPDVTITSKPRRGPLATPTPLDPKVVQPAERLAAKHFPEIPMIPTMSTGATDSIYLAAVGIPSYGVPGILRDDDGGGVHGLDERIRVTSVLDGRDYLHALVRIYADAR</sequence>
<evidence type="ECO:0000256" key="6">
    <source>
        <dbReference type="SAM" id="SignalP"/>
    </source>
</evidence>
<dbReference type="SUPFAM" id="SSF53187">
    <property type="entry name" value="Zn-dependent exopeptidases"/>
    <property type="match status" value="1"/>
</dbReference>
<evidence type="ECO:0000313" key="8">
    <source>
        <dbReference type="EMBL" id="TRW14764.1"/>
    </source>
</evidence>
<comment type="caution">
    <text evidence="8">The sequence shown here is derived from an EMBL/GenBank/DDBJ whole genome shotgun (WGS) entry which is preliminary data.</text>
</comment>
<keyword evidence="2" id="KW-0645">Protease</keyword>
<dbReference type="PANTHER" id="PTHR45962">
    <property type="entry name" value="N-FATTY-ACYL-AMINO ACID SYNTHASE/HYDROLASE PM20D1"/>
    <property type="match status" value="1"/>
</dbReference>
<evidence type="ECO:0000259" key="7">
    <source>
        <dbReference type="Pfam" id="PF07687"/>
    </source>
</evidence>
<keyword evidence="5" id="KW-0862">Zinc</keyword>
<dbReference type="InterPro" id="IPR002933">
    <property type="entry name" value="Peptidase_M20"/>
</dbReference>
<feature type="chain" id="PRO_5021755785" evidence="6">
    <location>
        <begin position="21"/>
        <end position="465"/>
    </location>
</feature>
<keyword evidence="9" id="KW-1185">Reference proteome</keyword>
<dbReference type="NCBIfam" id="NF006596">
    <property type="entry name" value="PRK09133.1"/>
    <property type="match status" value="1"/>
</dbReference>